<dbReference type="GO" id="GO:0005524">
    <property type="term" value="F:ATP binding"/>
    <property type="evidence" value="ECO:0007669"/>
    <property type="project" value="InterPro"/>
</dbReference>
<organism evidence="2 3">
    <name type="scientific">Oceanirhabdus seepicola</name>
    <dbReference type="NCBI Taxonomy" id="2828781"/>
    <lineage>
        <taxon>Bacteria</taxon>
        <taxon>Bacillati</taxon>
        <taxon>Bacillota</taxon>
        <taxon>Clostridia</taxon>
        <taxon>Eubacteriales</taxon>
        <taxon>Clostridiaceae</taxon>
        <taxon>Oceanirhabdus</taxon>
    </lineage>
</organism>
<dbReference type="RefSeq" id="WP_250859426.1">
    <property type="nucleotide sequence ID" value="NZ_JAGSOJ010000002.1"/>
</dbReference>
<comment type="caution">
    <text evidence="2">The sequence shown here is derived from an EMBL/GenBank/DDBJ whole genome shotgun (WGS) entry which is preliminary data.</text>
</comment>
<evidence type="ECO:0000259" key="1">
    <source>
        <dbReference type="Pfam" id="PF00485"/>
    </source>
</evidence>
<protein>
    <submittedName>
        <fullName evidence="2">Nucleoside kinase</fullName>
    </submittedName>
</protein>
<reference evidence="2" key="1">
    <citation type="journal article" date="2021" name="mSystems">
        <title>Bacteria and Archaea Synergistically Convert Glycine Betaine to Biogenic Methane in the Formosa Cold Seep of the South China Sea.</title>
        <authorList>
            <person name="Li L."/>
            <person name="Zhang W."/>
            <person name="Zhang S."/>
            <person name="Song L."/>
            <person name="Sun Q."/>
            <person name="Zhang H."/>
            <person name="Xiang H."/>
            <person name="Dong X."/>
        </authorList>
    </citation>
    <scope>NUCLEOTIDE SEQUENCE</scope>
    <source>
        <strain evidence="2">ZWT</strain>
    </source>
</reference>
<keyword evidence="2" id="KW-0808">Transferase</keyword>
<dbReference type="Proteomes" id="UP001056429">
    <property type="component" value="Unassembled WGS sequence"/>
</dbReference>
<evidence type="ECO:0000313" key="2">
    <source>
        <dbReference type="EMBL" id="MCM1990389.1"/>
    </source>
</evidence>
<dbReference type="CDD" id="cd02028">
    <property type="entry name" value="UMPK_like"/>
    <property type="match status" value="1"/>
</dbReference>
<dbReference type="SUPFAM" id="SSF52540">
    <property type="entry name" value="P-loop containing nucleoside triphosphate hydrolases"/>
    <property type="match status" value="1"/>
</dbReference>
<proteinExistence type="predicted"/>
<name>A0A9J6P3J6_9CLOT</name>
<sequence length="550" mass="63614">MYNITLIDGRNVTVDEGQIYLDLVEKYGLKNEIPVVLAKFNGKLRELNKSIKENGFFDVVDIRNKSGMRAYIRTLKMVLIKATLDIFPEATITIEHSLSKGLFGEIHKKTALNEDDILKIKDKMQELIESDIEIKREKVSIDRAIEIFEAYGMNDRVRVLKHVNREFITLYELDGYYDCFYGLMAHSTGVIKTFDLIKYESGFILRFPTRNNPLELPKFVQHEKLAKIFYESEQWGKILNVGDLGGLNEIIVKGDIGEFIRVNEALHEKKIAYIADMITNRKEIKVVSIAGPSSSGKTSFTNRLGIQLRVNGDIPILISLDDYFVDREKTPKDENGEYDFESIYALDLELFNEHLSRLLNGEEVQVPEFNFKIGKREWNGKKLRLPENGILLIEGIHGLNEMLTSSVDKQKKFKIYISCLTQLNVDNHNRIPTTDVRTLRRIVRDALSRGLDAERTLKMWPSIRRGEERNIFVFQEEADAIFNSNLVYELAVLKKYAIEELKKITSESTVYYEAKKLIAFLEMFKDVDKELVPDNSLLREFVGGSYFYKY</sequence>
<dbReference type="InterPro" id="IPR027417">
    <property type="entry name" value="P-loop_NTPase"/>
</dbReference>
<evidence type="ECO:0000313" key="3">
    <source>
        <dbReference type="Proteomes" id="UP001056429"/>
    </source>
</evidence>
<dbReference type="InterPro" id="IPR018163">
    <property type="entry name" value="Thr/Ala-tRNA-synth_IIc_edit"/>
</dbReference>
<reference evidence="2" key="2">
    <citation type="submission" date="2021-04" db="EMBL/GenBank/DDBJ databases">
        <authorList>
            <person name="Dong X."/>
        </authorList>
    </citation>
    <scope>NUCLEOTIDE SEQUENCE</scope>
    <source>
        <strain evidence="2">ZWT</strain>
    </source>
</reference>
<feature type="domain" description="Phosphoribulokinase/uridine kinase" evidence="1">
    <location>
        <begin position="286"/>
        <end position="483"/>
    </location>
</feature>
<gene>
    <name evidence="2" type="ORF">KDK92_11640</name>
</gene>
<dbReference type="Pfam" id="PF00485">
    <property type="entry name" value="PRK"/>
    <property type="match status" value="1"/>
</dbReference>
<keyword evidence="2" id="KW-0418">Kinase</keyword>
<dbReference type="PANTHER" id="PTHR10285">
    <property type="entry name" value="URIDINE KINASE"/>
    <property type="match status" value="1"/>
</dbReference>
<dbReference type="Gene3D" id="3.30.980.10">
    <property type="entry name" value="Threonyl-trna Synthetase, Chain A, domain 2"/>
    <property type="match status" value="1"/>
</dbReference>
<dbReference type="GO" id="GO:0016301">
    <property type="term" value="F:kinase activity"/>
    <property type="evidence" value="ECO:0007669"/>
    <property type="project" value="UniProtKB-KW"/>
</dbReference>
<dbReference type="EMBL" id="JAGSOJ010000002">
    <property type="protein sequence ID" value="MCM1990389.1"/>
    <property type="molecule type" value="Genomic_DNA"/>
</dbReference>
<dbReference type="Gene3D" id="3.40.50.300">
    <property type="entry name" value="P-loop containing nucleotide triphosphate hydrolases"/>
    <property type="match status" value="1"/>
</dbReference>
<dbReference type="InterPro" id="IPR006083">
    <property type="entry name" value="PRK/URK"/>
</dbReference>
<dbReference type="AlphaFoldDB" id="A0A9J6P3J6"/>
<accession>A0A9J6P3J6</accession>
<keyword evidence="3" id="KW-1185">Reference proteome</keyword>
<dbReference type="SUPFAM" id="SSF55186">
    <property type="entry name" value="ThrRS/AlaRS common domain"/>
    <property type="match status" value="1"/>
</dbReference>